<evidence type="ECO:0000256" key="2">
    <source>
        <dbReference type="ARBA" id="ARBA00023015"/>
    </source>
</evidence>
<dbReference type="Gene3D" id="1.10.4040.10">
    <property type="entry name" value="Penicillinase repressor domain"/>
    <property type="match status" value="1"/>
</dbReference>
<dbReference type="InterPro" id="IPR005650">
    <property type="entry name" value="BlaI_family"/>
</dbReference>
<organism evidence="5 6">
    <name type="scientific">Paludibacter propionicigenes (strain DSM 17365 / JCM 13257 / WB4)</name>
    <dbReference type="NCBI Taxonomy" id="694427"/>
    <lineage>
        <taxon>Bacteria</taxon>
        <taxon>Pseudomonadati</taxon>
        <taxon>Bacteroidota</taxon>
        <taxon>Bacteroidia</taxon>
        <taxon>Bacteroidales</taxon>
        <taxon>Paludibacteraceae</taxon>
        <taxon>Paludibacter</taxon>
    </lineage>
</organism>
<sequence>MEKLTNQEEEMMLIIFQQGKGFIKDFIQKMDEPTPPYTTVASIVKNLERKGYLKSTRYGNTYEYSPVMEESEYKSKFMSGVVQNYFENSYKEMVSFFVEKQKISAEELQEIIKLIEKK</sequence>
<dbReference type="PIRSF" id="PIRSF019455">
    <property type="entry name" value="CopR_AtkY"/>
    <property type="match status" value="1"/>
</dbReference>
<dbReference type="InterPro" id="IPR036388">
    <property type="entry name" value="WH-like_DNA-bd_sf"/>
</dbReference>
<dbReference type="RefSeq" id="WP_013446327.1">
    <property type="nucleotide sequence ID" value="NC_014734.1"/>
</dbReference>
<comment type="similarity">
    <text evidence="1">Belongs to the BlaI transcriptional regulatory family.</text>
</comment>
<accession>E4T8B4</accession>
<name>E4T8B4_PALPW</name>
<dbReference type="Proteomes" id="UP000008718">
    <property type="component" value="Chromosome"/>
</dbReference>
<dbReference type="KEGG" id="ppn:Palpr_2829"/>
<dbReference type="GO" id="GO:0045892">
    <property type="term" value="P:negative regulation of DNA-templated transcription"/>
    <property type="evidence" value="ECO:0007669"/>
    <property type="project" value="InterPro"/>
</dbReference>
<dbReference type="InterPro" id="IPR036390">
    <property type="entry name" value="WH_DNA-bd_sf"/>
</dbReference>
<evidence type="ECO:0000256" key="4">
    <source>
        <dbReference type="ARBA" id="ARBA00023163"/>
    </source>
</evidence>
<reference key="1">
    <citation type="submission" date="2010-11" db="EMBL/GenBank/DDBJ databases">
        <title>The complete genome of Paludibacter propionicigenes DSM 17365.</title>
        <authorList>
            <consortium name="US DOE Joint Genome Institute (JGI-PGF)"/>
            <person name="Lucas S."/>
            <person name="Copeland A."/>
            <person name="Lapidus A."/>
            <person name="Bruce D."/>
            <person name="Goodwin L."/>
            <person name="Pitluck S."/>
            <person name="Kyrpides N."/>
            <person name="Mavromatis K."/>
            <person name="Ivanova N."/>
            <person name="Munk A.C."/>
            <person name="Brettin T."/>
            <person name="Detter J.C."/>
            <person name="Han C."/>
            <person name="Tapia R."/>
            <person name="Land M."/>
            <person name="Hauser L."/>
            <person name="Markowitz V."/>
            <person name="Cheng J.-F."/>
            <person name="Hugenholtz P."/>
            <person name="Woyke T."/>
            <person name="Wu D."/>
            <person name="Gronow S."/>
            <person name="Wellnitz S."/>
            <person name="Brambilla E."/>
            <person name="Klenk H.-P."/>
            <person name="Eisen J.A."/>
        </authorList>
    </citation>
    <scope>NUCLEOTIDE SEQUENCE</scope>
    <source>
        <strain>WB4</strain>
    </source>
</reference>
<keyword evidence="4" id="KW-0804">Transcription</keyword>
<dbReference type="SUPFAM" id="SSF46785">
    <property type="entry name" value="Winged helix' DNA-binding domain"/>
    <property type="match status" value="1"/>
</dbReference>
<dbReference type="Pfam" id="PF03965">
    <property type="entry name" value="Penicillinase_R"/>
    <property type="match status" value="1"/>
</dbReference>
<dbReference type="AlphaFoldDB" id="E4T8B4"/>
<reference evidence="5 6" key="2">
    <citation type="journal article" date="2011" name="Stand. Genomic Sci.">
        <title>Complete genome sequence of Paludibacter propionicigenes type strain (WB4).</title>
        <authorList>
            <person name="Gronow S."/>
            <person name="Munk C."/>
            <person name="Lapidus A."/>
            <person name="Nolan M."/>
            <person name="Lucas S."/>
            <person name="Hammon N."/>
            <person name="Deshpande S."/>
            <person name="Cheng J.F."/>
            <person name="Tapia R."/>
            <person name="Han C."/>
            <person name="Goodwin L."/>
            <person name="Pitluck S."/>
            <person name="Liolios K."/>
            <person name="Ivanova N."/>
            <person name="Mavromatis K."/>
            <person name="Mikhailova N."/>
            <person name="Pati A."/>
            <person name="Chen A."/>
            <person name="Palaniappan K."/>
            <person name="Land M."/>
            <person name="Hauser L."/>
            <person name="Chang Y.J."/>
            <person name="Jeffries C.D."/>
            <person name="Brambilla E."/>
            <person name="Rohde M."/>
            <person name="Goker M."/>
            <person name="Detter J.C."/>
            <person name="Woyke T."/>
            <person name="Bristow J."/>
            <person name="Eisen J.A."/>
            <person name="Markowitz V."/>
            <person name="Hugenholtz P."/>
            <person name="Kyrpides N.C."/>
            <person name="Klenk H.P."/>
        </authorList>
    </citation>
    <scope>NUCLEOTIDE SEQUENCE [LARGE SCALE GENOMIC DNA]</scope>
    <source>
        <strain evidence="6">DSM 17365 / JCM 13257 / WB4</strain>
    </source>
</reference>
<dbReference type="Gene3D" id="1.10.10.10">
    <property type="entry name" value="Winged helix-like DNA-binding domain superfamily/Winged helix DNA-binding domain"/>
    <property type="match status" value="1"/>
</dbReference>
<dbReference type="GO" id="GO:0003677">
    <property type="term" value="F:DNA binding"/>
    <property type="evidence" value="ECO:0007669"/>
    <property type="project" value="UniProtKB-KW"/>
</dbReference>
<keyword evidence="2" id="KW-0805">Transcription regulation</keyword>
<evidence type="ECO:0000256" key="1">
    <source>
        <dbReference type="ARBA" id="ARBA00011046"/>
    </source>
</evidence>
<gene>
    <name evidence="5" type="ordered locus">Palpr_2829</name>
</gene>
<dbReference type="OrthoDB" id="1098508at2"/>
<keyword evidence="3" id="KW-0238">DNA-binding</keyword>
<proteinExistence type="inferred from homology"/>
<evidence type="ECO:0000313" key="6">
    <source>
        <dbReference type="Proteomes" id="UP000008718"/>
    </source>
</evidence>
<dbReference type="HOGENOM" id="CLU_119090_4_0_10"/>
<keyword evidence="6" id="KW-1185">Reference proteome</keyword>
<evidence type="ECO:0000313" key="5">
    <source>
        <dbReference type="EMBL" id="ADQ80958.1"/>
    </source>
</evidence>
<protein>
    <submittedName>
        <fullName evidence="5">Transcriptional regulator</fullName>
    </submittedName>
</protein>
<dbReference type="eggNOG" id="COG3682">
    <property type="taxonomic scope" value="Bacteria"/>
</dbReference>
<evidence type="ECO:0000256" key="3">
    <source>
        <dbReference type="ARBA" id="ARBA00023125"/>
    </source>
</evidence>
<dbReference type="STRING" id="694427.Palpr_2829"/>
<dbReference type="EMBL" id="CP002345">
    <property type="protein sequence ID" value="ADQ80958.1"/>
    <property type="molecule type" value="Genomic_DNA"/>
</dbReference>